<dbReference type="PANTHER" id="PTHR12829">
    <property type="entry name" value="N6-ADENOSINE-METHYLTRANSFERASE"/>
    <property type="match status" value="1"/>
</dbReference>
<dbReference type="PROSITE" id="PS00092">
    <property type="entry name" value="N6_MTASE"/>
    <property type="match status" value="1"/>
</dbReference>
<dbReference type="EMBL" id="JAUJFL010000001">
    <property type="protein sequence ID" value="KAK2613644.1"/>
    <property type="molecule type" value="Genomic_DNA"/>
</dbReference>
<evidence type="ECO:0000256" key="2">
    <source>
        <dbReference type="SAM" id="MobiDB-lite"/>
    </source>
</evidence>
<dbReference type="Proteomes" id="UP001265746">
    <property type="component" value="Unassembled WGS sequence"/>
</dbReference>
<evidence type="ECO:0000256" key="1">
    <source>
        <dbReference type="PROSITE-ProRule" id="PRU00489"/>
    </source>
</evidence>
<dbReference type="PROSITE" id="PS51143">
    <property type="entry name" value="MT_A70"/>
    <property type="match status" value="1"/>
</dbReference>
<feature type="region of interest" description="Disordered" evidence="2">
    <location>
        <begin position="70"/>
        <end position="94"/>
    </location>
</feature>
<sequence>MATQETPFPARGKVAGTSVVESDEGTASLKTAAMSHSILFRDEDRGVILIDGPKSIEEAQLLNPVRSPGIRRLVSSKPPEEPFKTPEPKQPQLNPSLGAALADLTAAAAVEDALKLLHELYSGPWCLPRIHAIQDKEPEGDGRDKKRKAVEIDTPEEVLSDAVIPGGSVYLQGTISSERSRFMKEAPLFDLIVMDPPWPNRSVRRKKESYHTANDLDDIRETLSLIPVTSHLAPEGLVAVWITNKASVLELLTSPRGLFAEWGLEIVGEWTWLKVTTAGEPMVDVESAWRKPWERLLIAKKRGTKRSKLPSQGRVIVSVPDLHSRKPNLRPLFEDILPLGYQGLEIFARNLTAGWWSWGDEVLKFQQPEHWVEP</sequence>
<protein>
    <recommendedName>
        <fullName evidence="5">MT-A70-domain-containing protein</fullName>
    </recommendedName>
</protein>
<evidence type="ECO:0000313" key="4">
    <source>
        <dbReference type="Proteomes" id="UP001265746"/>
    </source>
</evidence>
<comment type="similarity">
    <text evidence="1">Belongs to the MT-A70-like family.</text>
</comment>
<evidence type="ECO:0008006" key="5">
    <source>
        <dbReference type="Google" id="ProtNLM"/>
    </source>
</evidence>
<reference evidence="3" key="1">
    <citation type="submission" date="2023-06" db="EMBL/GenBank/DDBJ databases">
        <authorList>
            <person name="Noh H."/>
        </authorList>
    </citation>
    <scope>NUCLEOTIDE SEQUENCE</scope>
    <source>
        <strain evidence="3">DUCC20226</strain>
    </source>
</reference>
<dbReference type="InterPro" id="IPR002052">
    <property type="entry name" value="DNA_methylase_N6_adenine_CS"/>
</dbReference>
<dbReference type="SUPFAM" id="SSF53335">
    <property type="entry name" value="S-adenosyl-L-methionine-dependent methyltransferases"/>
    <property type="match status" value="1"/>
</dbReference>
<dbReference type="InterPro" id="IPR029063">
    <property type="entry name" value="SAM-dependent_MTases_sf"/>
</dbReference>
<proteinExistence type="inferred from homology"/>
<name>A0AAD9SPZ6_PHOAM</name>
<keyword evidence="4" id="KW-1185">Reference proteome</keyword>
<dbReference type="GO" id="GO:0003676">
    <property type="term" value="F:nucleic acid binding"/>
    <property type="evidence" value="ECO:0007669"/>
    <property type="project" value="InterPro"/>
</dbReference>
<comment type="caution">
    <text evidence="3">The sequence shown here is derived from an EMBL/GenBank/DDBJ whole genome shotgun (WGS) entry which is preliminary data.</text>
</comment>
<dbReference type="AlphaFoldDB" id="A0AAD9SPZ6"/>
<accession>A0AAD9SPZ6</accession>
<dbReference type="GO" id="GO:0008168">
    <property type="term" value="F:methyltransferase activity"/>
    <property type="evidence" value="ECO:0007669"/>
    <property type="project" value="InterPro"/>
</dbReference>
<dbReference type="InterPro" id="IPR007757">
    <property type="entry name" value="MT-A70-like"/>
</dbReference>
<dbReference type="PANTHER" id="PTHR12829:SF4">
    <property type="entry name" value="N(6)-ADENINE-SPECIFIC METHYLTRANSFERASE METTL4"/>
    <property type="match status" value="1"/>
</dbReference>
<dbReference type="Gene3D" id="3.40.50.150">
    <property type="entry name" value="Vaccinia Virus protein VP39"/>
    <property type="match status" value="1"/>
</dbReference>
<organism evidence="3 4">
    <name type="scientific">Phomopsis amygdali</name>
    <name type="common">Fusicoccum amygdali</name>
    <dbReference type="NCBI Taxonomy" id="1214568"/>
    <lineage>
        <taxon>Eukaryota</taxon>
        <taxon>Fungi</taxon>
        <taxon>Dikarya</taxon>
        <taxon>Ascomycota</taxon>
        <taxon>Pezizomycotina</taxon>
        <taxon>Sordariomycetes</taxon>
        <taxon>Sordariomycetidae</taxon>
        <taxon>Diaporthales</taxon>
        <taxon>Diaporthaceae</taxon>
        <taxon>Diaporthe</taxon>
    </lineage>
</organism>
<evidence type="ECO:0000313" key="3">
    <source>
        <dbReference type="EMBL" id="KAK2613644.1"/>
    </source>
</evidence>
<dbReference type="Pfam" id="PF05063">
    <property type="entry name" value="MT-A70"/>
    <property type="match status" value="1"/>
</dbReference>
<dbReference type="GO" id="GO:0032259">
    <property type="term" value="P:methylation"/>
    <property type="evidence" value="ECO:0007669"/>
    <property type="project" value="InterPro"/>
</dbReference>
<dbReference type="GO" id="GO:0005634">
    <property type="term" value="C:nucleus"/>
    <property type="evidence" value="ECO:0007669"/>
    <property type="project" value="TreeGrafter"/>
</dbReference>
<gene>
    <name evidence="3" type="ORF">N8I77_000544</name>
</gene>
<feature type="compositionally biased region" description="Basic and acidic residues" evidence="2">
    <location>
        <begin position="78"/>
        <end position="87"/>
    </location>
</feature>